<evidence type="ECO:0000256" key="5">
    <source>
        <dbReference type="ARBA" id="ARBA00023136"/>
    </source>
</evidence>
<accession>A0AA37Q7C8</accession>
<keyword evidence="5 6" id="KW-0472">Membrane</keyword>
<dbReference type="Pfam" id="PF03626">
    <property type="entry name" value="COX4_pro"/>
    <property type="match status" value="1"/>
</dbReference>
<dbReference type="Proteomes" id="UP001165663">
    <property type="component" value="Unassembled WGS sequence"/>
</dbReference>
<dbReference type="GO" id="GO:0005886">
    <property type="term" value="C:plasma membrane"/>
    <property type="evidence" value="ECO:0007669"/>
    <property type="project" value="UniProtKB-SubCell"/>
</dbReference>
<feature type="transmembrane region" description="Helical" evidence="6">
    <location>
        <begin position="30"/>
        <end position="46"/>
    </location>
</feature>
<evidence type="ECO:0008006" key="9">
    <source>
        <dbReference type="Google" id="ProtNLM"/>
    </source>
</evidence>
<dbReference type="AlphaFoldDB" id="A0AA37Q7C8"/>
<comment type="caution">
    <text evidence="7">The sequence shown here is derived from an EMBL/GenBank/DDBJ whole genome shotgun (WGS) entry which is preliminary data.</text>
</comment>
<evidence type="ECO:0000256" key="1">
    <source>
        <dbReference type="ARBA" id="ARBA00004651"/>
    </source>
</evidence>
<sequence length="91" mass="9986">MSVLRERVTWVWLALVGLTCVTTWGLSKDLFSPAVAVAGTFVIAAAKVRYVMLDFMELRNAPIPVRVAFEAWPVVVAATILGFWYASPALS</sequence>
<name>A0AA37Q7C8_9MYCO</name>
<evidence type="ECO:0000256" key="4">
    <source>
        <dbReference type="ARBA" id="ARBA00022989"/>
    </source>
</evidence>
<organism evidence="7 8">
    <name type="scientific">Mycobacterium kiyosense</name>
    <dbReference type="NCBI Taxonomy" id="2871094"/>
    <lineage>
        <taxon>Bacteria</taxon>
        <taxon>Bacillati</taxon>
        <taxon>Actinomycetota</taxon>
        <taxon>Actinomycetes</taxon>
        <taxon>Mycobacteriales</taxon>
        <taxon>Mycobacteriaceae</taxon>
        <taxon>Mycobacterium</taxon>
    </lineage>
</organism>
<evidence type="ECO:0000256" key="3">
    <source>
        <dbReference type="ARBA" id="ARBA00022692"/>
    </source>
</evidence>
<reference evidence="7" key="1">
    <citation type="submission" date="2022-07" db="EMBL/GenBank/DDBJ databases">
        <title>Mycobacterium kiyosense sp. nov., scotochromogenic slow-glowing species isolated from respiratory specimens.</title>
        <authorList>
            <person name="Fukano H."/>
            <person name="Kazumi Y."/>
            <person name="Sakagami N."/>
            <person name="Ato M."/>
            <person name="Mitarai S."/>
            <person name="Hoshino Y."/>
        </authorList>
    </citation>
    <scope>NUCLEOTIDE SEQUENCE</scope>
    <source>
        <strain evidence="7">SRL2020-028</strain>
    </source>
</reference>
<feature type="transmembrane region" description="Helical" evidence="6">
    <location>
        <begin position="67"/>
        <end position="86"/>
    </location>
</feature>
<dbReference type="EMBL" id="BRXE01000072">
    <property type="protein sequence ID" value="GLB85089.1"/>
    <property type="molecule type" value="Genomic_DNA"/>
</dbReference>
<dbReference type="InterPro" id="IPR005171">
    <property type="entry name" value="Cyt_c_oxidase_su4_prok"/>
</dbReference>
<feature type="transmembrane region" description="Helical" evidence="6">
    <location>
        <begin position="7"/>
        <end position="24"/>
    </location>
</feature>
<keyword evidence="2" id="KW-1003">Cell membrane</keyword>
<evidence type="ECO:0000256" key="6">
    <source>
        <dbReference type="SAM" id="Phobius"/>
    </source>
</evidence>
<evidence type="ECO:0000313" key="8">
    <source>
        <dbReference type="Proteomes" id="UP001165663"/>
    </source>
</evidence>
<gene>
    <name evidence="7" type="ORF">SRL2020028_43450</name>
</gene>
<evidence type="ECO:0000256" key="2">
    <source>
        <dbReference type="ARBA" id="ARBA00022475"/>
    </source>
</evidence>
<proteinExistence type="predicted"/>
<keyword evidence="3 6" id="KW-0812">Transmembrane</keyword>
<protein>
    <recommendedName>
        <fullName evidence="9">Prokaryotic cytochrome C oxidase subunit IV family protein</fullName>
    </recommendedName>
</protein>
<comment type="subcellular location">
    <subcellularLocation>
        <location evidence="1">Cell membrane</location>
        <topology evidence="1">Multi-pass membrane protein</topology>
    </subcellularLocation>
</comment>
<keyword evidence="4 6" id="KW-1133">Transmembrane helix</keyword>
<evidence type="ECO:0000313" key="7">
    <source>
        <dbReference type="EMBL" id="GLB85089.1"/>
    </source>
</evidence>
<dbReference type="RefSeq" id="WP_084042445.1">
    <property type="nucleotide sequence ID" value="NZ_BRXE01000072.1"/>
</dbReference>